<dbReference type="CDD" id="cd03230">
    <property type="entry name" value="ABC_DR_subfamily_A"/>
    <property type="match status" value="1"/>
</dbReference>
<reference evidence="5 6" key="1">
    <citation type="submission" date="2015-07" db="EMBL/GenBank/DDBJ databases">
        <title>Draft genome of Bellilinea caldifistulae DSM 17877.</title>
        <authorList>
            <person name="Hemp J."/>
            <person name="Ward L.M."/>
            <person name="Pace L.A."/>
            <person name="Fischer W.W."/>
        </authorList>
    </citation>
    <scope>NUCLEOTIDE SEQUENCE [LARGE SCALE GENOMIC DNA]</scope>
    <source>
        <strain evidence="5 6">GOMI-1</strain>
    </source>
</reference>
<accession>A0A0P6X5M7</accession>
<dbReference type="STRING" id="360411.AC812_04125"/>
<evidence type="ECO:0000313" key="6">
    <source>
        <dbReference type="Proteomes" id="UP000050514"/>
    </source>
</evidence>
<dbReference type="PROSITE" id="PS50893">
    <property type="entry name" value="ABC_TRANSPORTER_2"/>
    <property type="match status" value="1"/>
</dbReference>
<evidence type="ECO:0000256" key="3">
    <source>
        <dbReference type="ARBA" id="ARBA00022840"/>
    </source>
</evidence>
<dbReference type="PROSITE" id="PS00211">
    <property type="entry name" value="ABC_TRANSPORTER_1"/>
    <property type="match status" value="1"/>
</dbReference>
<evidence type="ECO:0000256" key="1">
    <source>
        <dbReference type="ARBA" id="ARBA00022448"/>
    </source>
</evidence>
<dbReference type="RefSeq" id="WP_201797700.1">
    <property type="nucleotide sequence ID" value="NZ_DF967971.1"/>
</dbReference>
<dbReference type="AlphaFoldDB" id="A0A0P6X5M7"/>
<evidence type="ECO:0000259" key="4">
    <source>
        <dbReference type="PROSITE" id="PS50893"/>
    </source>
</evidence>
<keyword evidence="1" id="KW-0813">Transport</keyword>
<keyword evidence="6" id="KW-1185">Reference proteome</keyword>
<keyword evidence="3" id="KW-0067">ATP-binding</keyword>
<dbReference type="EMBL" id="LGHJ01000010">
    <property type="protein sequence ID" value="KPL77161.1"/>
    <property type="molecule type" value="Genomic_DNA"/>
</dbReference>
<dbReference type="InterPro" id="IPR050763">
    <property type="entry name" value="ABC_transporter_ATP-binding"/>
</dbReference>
<dbReference type="GO" id="GO:0016887">
    <property type="term" value="F:ATP hydrolysis activity"/>
    <property type="evidence" value="ECO:0007669"/>
    <property type="project" value="InterPro"/>
</dbReference>
<dbReference type="Proteomes" id="UP000050514">
    <property type="component" value="Unassembled WGS sequence"/>
</dbReference>
<dbReference type="InterPro" id="IPR003439">
    <property type="entry name" value="ABC_transporter-like_ATP-bd"/>
</dbReference>
<keyword evidence="2" id="KW-0547">Nucleotide-binding</keyword>
<dbReference type="Pfam" id="PF00005">
    <property type="entry name" value="ABC_tran"/>
    <property type="match status" value="1"/>
</dbReference>
<dbReference type="Gene3D" id="3.40.50.300">
    <property type="entry name" value="P-loop containing nucleotide triphosphate hydrolases"/>
    <property type="match status" value="1"/>
</dbReference>
<dbReference type="GO" id="GO:0005524">
    <property type="term" value="F:ATP binding"/>
    <property type="evidence" value="ECO:0007669"/>
    <property type="project" value="UniProtKB-KW"/>
</dbReference>
<proteinExistence type="predicted"/>
<comment type="caution">
    <text evidence="5">The sequence shown here is derived from an EMBL/GenBank/DDBJ whole genome shotgun (WGS) entry which is preliminary data.</text>
</comment>
<dbReference type="InterPro" id="IPR017871">
    <property type="entry name" value="ABC_transporter-like_CS"/>
</dbReference>
<evidence type="ECO:0000313" key="5">
    <source>
        <dbReference type="EMBL" id="KPL77161.1"/>
    </source>
</evidence>
<sequence length="314" mass="35103">MKMIYAENLTKHFADFVAVQGINLDVQAGQVLALLGPNGAGKTTTVRMLTSVLRPTSGIARIAGYDVVEEAEKVRSSVGVLTEHHGLYSRMNADEYLTFYGRLYRMPDSLIERRKRELLEQFGLGEARKKKLGEYSKGMRQKLALVRALLHNPPVLLLDEPTSAMDPESARIVRDAIRALRSDQRAVILCTHNLAEAEMLADQIAIIRRGRIILNDVPERLKQLLLGPEEYEITLRNGAGVPPEVLPLGVVVSRQENGRYVFRIDQPEEKIPLLLKRLLDQQLPVLSCAPVPRSLEEAYLRAVSLHEENGNGSN</sequence>
<organism evidence="5 6">
    <name type="scientific">Bellilinea caldifistulae</name>
    <dbReference type="NCBI Taxonomy" id="360411"/>
    <lineage>
        <taxon>Bacteria</taxon>
        <taxon>Bacillati</taxon>
        <taxon>Chloroflexota</taxon>
        <taxon>Anaerolineae</taxon>
        <taxon>Anaerolineales</taxon>
        <taxon>Anaerolineaceae</taxon>
        <taxon>Bellilinea</taxon>
    </lineage>
</organism>
<dbReference type="SMART" id="SM00382">
    <property type="entry name" value="AAA"/>
    <property type="match status" value="1"/>
</dbReference>
<dbReference type="InterPro" id="IPR027417">
    <property type="entry name" value="P-loop_NTPase"/>
</dbReference>
<dbReference type="PANTHER" id="PTHR42711:SF18">
    <property type="entry name" value="ABC TRANSPORTER, ATP-BINDING PROTEIN"/>
    <property type="match status" value="1"/>
</dbReference>
<dbReference type="SUPFAM" id="SSF52540">
    <property type="entry name" value="P-loop containing nucleoside triphosphate hydrolases"/>
    <property type="match status" value="1"/>
</dbReference>
<protein>
    <recommendedName>
        <fullName evidence="4">ABC transporter domain-containing protein</fullName>
    </recommendedName>
</protein>
<dbReference type="InterPro" id="IPR003593">
    <property type="entry name" value="AAA+_ATPase"/>
</dbReference>
<dbReference type="PANTHER" id="PTHR42711">
    <property type="entry name" value="ABC TRANSPORTER ATP-BINDING PROTEIN"/>
    <property type="match status" value="1"/>
</dbReference>
<name>A0A0P6X5M7_9CHLR</name>
<evidence type="ECO:0000256" key="2">
    <source>
        <dbReference type="ARBA" id="ARBA00022741"/>
    </source>
</evidence>
<feature type="domain" description="ABC transporter" evidence="4">
    <location>
        <begin position="4"/>
        <end position="234"/>
    </location>
</feature>
<gene>
    <name evidence="5" type="ORF">AC812_04125</name>
</gene>